<dbReference type="InterPro" id="IPR013665">
    <property type="entry name" value="Sfi1_dom"/>
</dbReference>
<evidence type="ECO:0000259" key="2">
    <source>
        <dbReference type="Pfam" id="PF08457"/>
    </source>
</evidence>
<dbReference type="STRING" id="869754.A0A1A0HIA9"/>
<protein>
    <recommendedName>
        <fullName evidence="2">Sfi1 spindle body domain-containing protein</fullName>
    </recommendedName>
</protein>
<dbReference type="Proteomes" id="UP000092555">
    <property type="component" value="Unassembled WGS sequence"/>
</dbReference>
<feature type="compositionally biased region" description="Polar residues" evidence="1">
    <location>
        <begin position="1074"/>
        <end position="1090"/>
    </location>
</feature>
<evidence type="ECO:0000313" key="4">
    <source>
        <dbReference type="Proteomes" id="UP000092555"/>
    </source>
</evidence>
<dbReference type="EMBL" id="LXTC01000001">
    <property type="protein sequence ID" value="OBA23736.1"/>
    <property type="molecule type" value="Genomic_DNA"/>
</dbReference>
<comment type="caution">
    <text evidence="3">The sequence shown here is derived from an EMBL/GenBank/DDBJ whole genome shotgun (WGS) entry which is preliminary data.</text>
</comment>
<keyword evidence="4" id="KW-1185">Reference proteome</keyword>
<evidence type="ECO:0000313" key="3">
    <source>
        <dbReference type="EMBL" id="OBA23736.1"/>
    </source>
</evidence>
<proteinExistence type="predicted"/>
<reference evidence="3 4" key="1">
    <citation type="submission" date="2016-05" db="EMBL/GenBank/DDBJ databases">
        <title>Comparative genomics of biotechnologically important yeasts.</title>
        <authorList>
            <consortium name="DOE Joint Genome Institute"/>
            <person name="Riley R."/>
            <person name="Haridas S."/>
            <person name="Wolfe K.H."/>
            <person name="Lopes M.R."/>
            <person name="Hittinger C.T."/>
            <person name="Goker M."/>
            <person name="Salamov A."/>
            <person name="Wisecaver J."/>
            <person name="Long T.M."/>
            <person name="Aerts A.L."/>
            <person name="Barry K."/>
            <person name="Choi C."/>
            <person name="Clum A."/>
            <person name="Coughlan A.Y."/>
            <person name="Deshpande S."/>
            <person name="Douglass A.P."/>
            <person name="Hanson S.J."/>
            <person name="Klenk H.-P."/>
            <person name="LaButti K."/>
            <person name="Lapidus A."/>
            <person name="Lindquist E."/>
            <person name="Lipzen A."/>
            <person name="Meier-kolthoff J.P."/>
            <person name="Ohm R.A."/>
            <person name="Otillar R.P."/>
            <person name="Pangilinan J."/>
            <person name="Peng Y."/>
            <person name="Rokas A."/>
            <person name="Rosa C.A."/>
            <person name="Scheuner C."/>
            <person name="Sibirny A.A."/>
            <person name="Slot J.C."/>
            <person name="Stielow J.B."/>
            <person name="Sun H."/>
            <person name="Kurtzman C.P."/>
            <person name="Blackwell M."/>
            <person name="Grigoriev I.V."/>
            <person name="Jeffries T.W."/>
        </authorList>
    </citation>
    <scope>NUCLEOTIDE SEQUENCE [LARGE SCALE GENOMIC DNA]</scope>
    <source>
        <strain evidence="3 4">NRRL YB-4993</strain>
    </source>
</reference>
<feature type="compositionally biased region" description="Polar residues" evidence="1">
    <location>
        <begin position="1158"/>
        <end position="1171"/>
    </location>
</feature>
<dbReference type="GeneID" id="30029725"/>
<name>A0A1A0HIA9_9ASCO</name>
<dbReference type="Pfam" id="PF08457">
    <property type="entry name" value="Sfi1"/>
    <property type="match status" value="1"/>
</dbReference>
<organism evidence="3 4">
    <name type="scientific">Metschnikowia bicuspidata var. bicuspidata NRRL YB-4993</name>
    <dbReference type="NCBI Taxonomy" id="869754"/>
    <lineage>
        <taxon>Eukaryota</taxon>
        <taxon>Fungi</taxon>
        <taxon>Dikarya</taxon>
        <taxon>Ascomycota</taxon>
        <taxon>Saccharomycotina</taxon>
        <taxon>Pichiomycetes</taxon>
        <taxon>Metschnikowiaceae</taxon>
        <taxon>Metschnikowia</taxon>
    </lineage>
</organism>
<dbReference type="OrthoDB" id="4070448at2759"/>
<sequence>MWSETWGLSGQTEDLTDASILRFIEHGPGPESKQPSASYAARISQIQTFLQNSNDVQSARNLLRLSASPVVPKLLGLVLSIVHSHESAEQQLCDYLCRCFLSELAQSKHTKFRLERIVDEADTDNLVLAIDGMAHASAPLPNIFPQSQNGPGQSNYSLILAATAVDFESSDPFLSRIYQVFLLLASHKSPPESYEDVLPYVSVMISFYKHKTGVETFDSKRAIDVNKRVLDYLCGSDAVPGIVPPRLRDYALDTLLRVYDKNLSGTQTSSHQHEETLLPVSQRFTKAEMRALVSDFETVISTLKEFDSQLDASLLMAFRNYVFFAYEVFPELPVWEDYLFIDSVADAITAVVEYVAVDDYPEDPAIGEIIMKFRGIQNTLLDLLILLTLLMRLTISETANSRSFARTCLRKWNRETLIASQLDIIYEEECLPRLKEKHLRSAFLTWRRRSVTFHRLQSESESYFEKKHLSHYLNQKWIKSMLHIIEMNGEMERLRLAKFLKLWNTRLKIKHEMELALESHFDSICISRSLGTRRIKFDQVKSLKESAASIGGSITSGLDLLLRSKVWEHWKLKLDVLPVNGGFENITVSEKLVLLNQQSRRFLLTKYIGVLRSRSSNHNALRTFQEIRNKHLKKHFLGIWKMKKYLSNMQSVVAQDRILSLKQSAFDCWFDQTRTKLLADKTLRCTLLKKYWKSWKTKEAACEFHLLRSLIIRGEYLKEWILKYKSASIIRKTDRKTVTTVLNSWTKKFSKIMDNEDNAELLSERFATSGAMTFWKSRMATNFEMKVVADLNFQRKFLNKIWGSHSRVCDQNSTATEILKQGLSFNDRTQIKVALKKWQEVYLLRYEEEARQALTHFQRKVKYLGALSVFFKHWRDKHRKLRKHKDLLEKNLLFFNNTNILKSEFLMHWIDMSRANTSAMDKSVDFYRSLLRKKFLLVWYEKFVTKARYLSDIADDFINRREYTQMVEILRKWNLTFTKNFRRNQQTCDMFVEKWERNNLKSLFELWVYKARKKGSRMLAVDQYAEADTTFGSHTSPLSKKFIGSGASLEYLDGASYLYTPVKKQVPRLPFTPAKSNTRPTRLQETNQKMKSTKMDALTNRYKLAKEDSGYGKNKLHRSESTKLPPPTLESSPTRLPMRPPPAPRFETYTNGRMGPEATSSPEQSLLGQERSSAESETRMLETAKRLQRIKPVVIPQSGNSTEIRYSPIRKLRERLQSRTESLQSPTNIFDP</sequence>
<gene>
    <name evidence="3" type="ORF">METBIDRAFT_36515</name>
</gene>
<accession>A0A1A0HIA9</accession>
<dbReference type="RefSeq" id="XP_018714217.1">
    <property type="nucleotide sequence ID" value="XM_018856749.1"/>
</dbReference>
<evidence type="ECO:0000256" key="1">
    <source>
        <dbReference type="SAM" id="MobiDB-lite"/>
    </source>
</evidence>
<feature type="domain" description="Sfi1 spindle body" evidence="2">
    <location>
        <begin position="590"/>
        <end position="1011"/>
    </location>
</feature>
<feature type="region of interest" description="Disordered" evidence="1">
    <location>
        <begin position="1104"/>
        <end position="1184"/>
    </location>
</feature>
<dbReference type="AlphaFoldDB" id="A0A1A0HIA9"/>
<feature type="compositionally biased region" description="Basic and acidic residues" evidence="1">
    <location>
        <begin position="1172"/>
        <end position="1184"/>
    </location>
</feature>
<feature type="region of interest" description="Disordered" evidence="1">
    <location>
        <begin position="1068"/>
        <end position="1092"/>
    </location>
</feature>